<feature type="domain" description="Ketoreductase" evidence="3">
    <location>
        <begin position="5"/>
        <end position="189"/>
    </location>
</feature>
<dbReference type="PROSITE" id="PS00061">
    <property type="entry name" value="ADH_SHORT"/>
    <property type="match status" value="1"/>
</dbReference>
<evidence type="ECO:0000256" key="2">
    <source>
        <dbReference type="ARBA" id="ARBA00023002"/>
    </source>
</evidence>
<evidence type="ECO:0000313" key="4">
    <source>
        <dbReference type="EMBL" id="SUS05390.1"/>
    </source>
</evidence>
<dbReference type="Gene3D" id="3.40.50.720">
    <property type="entry name" value="NAD(P)-binding Rossmann-like Domain"/>
    <property type="match status" value="1"/>
</dbReference>
<dbReference type="EMBL" id="UIDG01000104">
    <property type="protein sequence ID" value="SUS05390.1"/>
    <property type="molecule type" value="Genomic_DNA"/>
</dbReference>
<protein>
    <submittedName>
        <fullName evidence="4">Oxidoreductase</fullName>
    </submittedName>
</protein>
<dbReference type="AlphaFoldDB" id="A0A380TBY5"/>
<dbReference type="InterPro" id="IPR057326">
    <property type="entry name" value="KR_dom"/>
</dbReference>
<organism evidence="4">
    <name type="scientific">metagenome</name>
    <dbReference type="NCBI Taxonomy" id="256318"/>
    <lineage>
        <taxon>unclassified sequences</taxon>
        <taxon>metagenomes</taxon>
    </lineage>
</organism>
<dbReference type="PRINTS" id="PR00081">
    <property type="entry name" value="GDHRDH"/>
</dbReference>
<dbReference type="SUPFAM" id="SSF51735">
    <property type="entry name" value="NAD(P)-binding Rossmann-fold domains"/>
    <property type="match status" value="1"/>
</dbReference>
<dbReference type="Pfam" id="PF00106">
    <property type="entry name" value="adh_short"/>
    <property type="match status" value="1"/>
</dbReference>
<dbReference type="PANTHER" id="PTHR44196:SF2">
    <property type="entry name" value="SHORT-CHAIN DEHYDROGENASE-RELATED"/>
    <property type="match status" value="1"/>
</dbReference>
<dbReference type="GO" id="GO:0016020">
    <property type="term" value="C:membrane"/>
    <property type="evidence" value="ECO:0007669"/>
    <property type="project" value="TreeGrafter"/>
</dbReference>
<accession>A0A380TBY5</accession>
<evidence type="ECO:0000259" key="3">
    <source>
        <dbReference type="SMART" id="SM00822"/>
    </source>
</evidence>
<dbReference type="InterPro" id="IPR002347">
    <property type="entry name" value="SDR_fam"/>
</dbReference>
<reference evidence="4" key="1">
    <citation type="submission" date="2018-07" db="EMBL/GenBank/DDBJ databases">
        <authorList>
            <person name="Quirk P.G."/>
            <person name="Krulwich T.A."/>
        </authorList>
    </citation>
    <scope>NUCLEOTIDE SEQUENCE</scope>
</reference>
<dbReference type="InterPro" id="IPR036291">
    <property type="entry name" value="NAD(P)-bd_dom_sf"/>
</dbReference>
<gene>
    <name evidence="4" type="ORF">DF3PB_1920005</name>
</gene>
<comment type="similarity">
    <text evidence="1">Belongs to the short-chain dehydrogenases/reductases (SDR) family.</text>
</comment>
<dbReference type="InterPro" id="IPR020904">
    <property type="entry name" value="Sc_DH/Rdtase_CS"/>
</dbReference>
<sequence>MRHYRRALVTGATSGIGAGFASELPGDTRLLLTGRDETRLGAQAQELARPDRPVATIAADLTQAEAIERLVAAADDFEIDLLINNAGSGRLGAVIDNAVEDELATVQLNVVAVVALTRRLLPGMIERAARAGRRAGLIIVSSTAAFAPVPYFATYAASKSFDLHFAEALAEELRGQPVDVLALCPGATQTAFGPRAGYRSARFPGAADPRNVARGALSALGCQTVHVAGSLSQAALAPMVLPRRVATGLIGRAMRLFVAR</sequence>
<name>A0A380TBY5_9ZZZZ</name>
<dbReference type="PIRSF" id="PIRSF000126">
    <property type="entry name" value="11-beta-HSD1"/>
    <property type="match status" value="1"/>
</dbReference>
<dbReference type="GO" id="GO:0016491">
    <property type="term" value="F:oxidoreductase activity"/>
    <property type="evidence" value="ECO:0007669"/>
    <property type="project" value="UniProtKB-KW"/>
</dbReference>
<dbReference type="PANTHER" id="PTHR44196">
    <property type="entry name" value="DEHYDROGENASE/REDUCTASE SDR FAMILY MEMBER 7B"/>
    <property type="match status" value="1"/>
</dbReference>
<dbReference type="SMART" id="SM00822">
    <property type="entry name" value="PKS_KR"/>
    <property type="match status" value="1"/>
</dbReference>
<evidence type="ECO:0000256" key="1">
    <source>
        <dbReference type="ARBA" id="ARBA00006484"/>
    </source>
</evidence>
<keyword evidence="2" id="KW-0560">Oxidoreductase</keyword>
<proteinExistence type="inferred from homology"/>